<dbReference type="GO" id="GO:0015288">
    <property type="term" value="F:porin activity"/>
    <property type="evidence" value="ECO:0007669"/>
    <property type="project" value="UniProtKB-KW"/>
</dbReference>
<dbReference type="SUPFAM" id="SSF56935">
    <property type="entry name" value="Porins"/>
    <property type="match status" value="1"/>
</dbReference>
<comment type="domain">
    <text evidence="10">Consists of 16-stranded beta-barrel sheets, with large surface-exposed loops, that form a transmembrane pore at the center of each barrel. The pore is partially ocluded by a peptide loop that folds into the pore lumen.</text>
</comment>
<evidence type="ECO:0000313" key="12">
    <source>
        <dbReference type="Proteomes" id="UP000187344"/>
    </source>
</evidence>
<dbReference type="GO" id="GO:0006811">
    <property type="term" value="P:monoatomic ion transport"/>
    <property type="evidence" value="ECO:0007669"/>
    <property type="project" value="UniProtKB-KW"/>
</dbReference>
<evidence type="ECO:0000256" key="8">
    <source>
        <dbReference type="ARBA" id="ARBA00023136"/>
    </source>
</evidence>
<organism evidence="11 12">
    <name type="scientific">Bartonella apis</name>
    <dbReference type="NCBI Taxonomy" id="1686310"/>
    <lineage>
        <taxon>Bacteria</taxon>
        <taxon>Pseudomonadati</taxon>
        <taxon>Pseudomonadota</taxon>
        <taxon>Alphaproteobacteria</taxon>
        <taxon>Hyphomicrobiales</taxon>
        <taxon>Bartonellaceae</taxon>
        <taxon>Bartonella</taxon>
    </lineage>
</organism>
<feature type="signal peptide" evidence="10">
    <location>
        <begin position="1"/>
        <end position="22"/>
    </location>
</feature>
<reference evidence="11 12" key="1">
    <citation type="submission" date="2016-12" db="EMBL/GenBank/DDBJ databases">
        <title>Comparative genomics of Bartonella apis.</title>
        <authorList>
            <person name="Engel P."/>
        </authorList>
    </citation>
    <scope>NUCLEOTIDE SEQUENCE [LARGE SCALE GENOMIC DNA]</scope>
    <source>
        <strain evidence="11 12">PEB0149</strain>
    </source>
</reference>
<comment type="subcellular location">
    <subcellularLocation>
        <location evidence="10">Cell outer membrane</location>
        <topology evidence="10">Multi-pass membrane protein</topology>
    </subcellularLocation>
</comment>
<evidence type="ECO:0000256" key="9">
    <source>
        <dbReference type="ARBA" id="ARBA00023237"/>
    </source>
</evidence>
<feature type="chain" id="PRO_5011823435" description="Porin" evidence="10">
    <location>
        <begin position="23"/>
        <end position="413"/>
    </location>
</feature>
<keyword evidence="7 10" id="KW-0626">Porin</keyword>
<dbReference type="Pfam" id="PF02530">
    <property type="entry name" value="Porin_2"/>
    <property type="match status" value="1"/>
</dbReference>
<evidence type="ECO:0000313" key="11">
    <source>
        <dbReference type="EMBL" id="OLY42658.1"/>
    </source>
</evidence>
<evidence type="ECO:0000256" key="10">
    <source>
        <dbReference type="RuleBase" id="RU364005"/>
    </source>
</evidence>
<keyword evidence="12" id="KW-1185">Reference proteome</keyword>
<keyword evidence="5 10" id="KW-0732">Signal</keyword>
<evidence type="ECO:0000256" key="4">
    <source>
        <dbReference type="ARBA" id="ARBA00022692"/>
    </source>
</evidence>
<keyword evidence="6 10" id="KW-0406">Ion transport</keyword>
<dbReference type="AlphaFoldDB" id="A0A1R0F6S2"/>
<dbReference type="GO" id="GO:0009279">
    <property type="term" value="C:cell outer membrane"/>
    <property type="evidence" value="ECO:0007669"/>
    <property type="project" value="UniProtKB-SubCell"/>
</dbReference>
<comment type="function">
    <text evidence="10">Forms passive diffusion pores that allow small molecular weight hydrophilic materials across the outer membrane.</text>
</comment>
<accession>A0A1R0F6S2</accession>
<evidence type="ECO:0000256" key="2">
    <source>
        <dbReference type="ARBA" id="ARBA00022448"/>
    </source>
</evidence>
<dbReference type="EMBL" id="LXYT01000003">
    <property type="protein sequence ID" value="OLY42658.1"/>
    <property type="molecule type" value="Genomic_DNA"/>
</dbReference>
<evidence type="ECO:0000256" key="6">
    <source>
        <dbReference type="ARBA" id="ARBA00023065"/>
    </source>
</evidence>
<protein>
    <recommendedName>
        <fullName evidence="10">Porin</fullName>
    </recommendedName>
</protein>
<name>A0A1R0F6S2_9HYPH</name>
<evidence type="ECO:0000256" key="1">
    <source>
        <dbReference type="ARBA" id="ARBA00009521"/>
    </source>
</evidence>
<comment type="caution">
    <text evidence="11">The sequence shown here is derived from an EMBL/GenBank/DDBJ whole genome shotgun (WGS) entry which is preliminary data.</text>
</comment>
<dbReference type="GeneID" id="92992722"/>
<evidence type="ECO:0000256" key="5">
    <source>
        <dbReference type="ARBA" id="ARBA00022729"/>
    </source>
</evidence>
<keyword evidence="4 10" id="KW-0812">Transmembrane</keyword>
<evidence type="ECO:0000256" key="3">
    <source>
        <dbReference type="ARBA" id="ARBA00022452"/>
    </source>
</evidence>
<keyword evidence="3 10" id="KW-1134">Transmembrane beta strand</keyword>
<dbReference type="Proteomes" id="UP000187344">
    <property type="component" value="Unassembled WGS sequence"/>
</dbReference>
<gene>
    <name evidence="11" type="ORF">PEB0149_000640</name>
</gene>
<keyword evidence="2 10" id="KW-0813">Transport</keyword>
<dbReference type="InterPro" id="IPR003684">
    <property type="entry name" value="Porin_alphabac"/>
</dbReference>
<dbReference type="GO" id="GO:0046930">
    <property type="term" value="C:pore complex"/>
    <property type="evidence" value="ECO:0007669"/>
    <property type="project" value="UniProtKB-KW"/>
</dbReference>
<sequence>MKIKALLAGSAAAMVISSASYAADVVVAEPEPVEFVRVCDAYGQGYFYIPGTDTCMRVGGYLRADIKGGDNVYAYKGTKDRDTYAWRARAELRFQTASETELGTLRTLVELRNQWDDGDDTLGGQAHFAYIELGGLRVGVDESIFWHWTGYLGKVLNDDVVDPGMFQRTNVLSYTFSADNGFSAIIGVEQGTDKGSDNPGDNYYLKGMGKRVGTGAGVSYRNDADARHFYSGSSIDDYTPNVLLGAKYVQGWGSIAAVGAYDAQWEEWAAKLRVNLNVTDQLSVWVMGGYKTNDDYYAYDDVYNHDRPNRKHDFYYRMHTSQYGDWGGDWAVWGGTTYKATKKASFNSQLTYDDTDVFSASVNMAYELVPGLVVTPEVSYLNFGNDKKWDDGSRVTFHGDNAVQGMLRMQRNF</sequence>
<proteinExistence type="inferred from homology"/>
<dbReference type="OrthoDB" id="7801681at2"/>
<dbReference type="RefSeq" id="WP_075870513.1">
    <property type="nucleotide sequence ID" value="NZ_CALYQA010000008.1"/>
</dbReference>
<keyword evidence="8 10" id="KW-0472">Membrane</keyword>
<evidence type="ECO:0000256" key="7">
    <source>
        <dbReference type="ARBA" id="ARBA00023114"/>
    </source>
</evidence>
<keyword evidence="9 10" id="KW-0998">Cell outer membrane</keyword>
<comment type="similarity">
    <text evidence="1 10">Belongs to the alphaproteobacteria porin family.</text>
</comment>